<dbReference type="GeneID" id="25742204"/>
<protein>
    <submittedName>
        <fullName evidence="2">Uncharacterized protein</fullName>
    </submittedName>
</protein>
<dbReference type="STRING" id="145388.A0A0D2MCW4"/>
<feature type="chain" id="PRO_5002258689" evidence="1">
    <location>
        <begin position="33"/>
        <end position="202"/>
    </location>
</feature>
<accession>A0A0D2MCW4</accession>
<reference evidence="2 3" key="1">
    <citation type="journal article" date="2013" name="BMC Genomics">
        <title>Reconstruction of the lipid metabolism for the microalga Monoraphidium neglectum from its genome sequence reveals characteristics suitable for biofuel production.</title>
        <authorList>
            <person name="Bogen C."/>
            <person name="Al-Dilaimi A."/>
            <person name="Albersmeier A."/>
            <person name="Wichmann J."/>
            <person name="Grundmann M."/>
            <person name="Rupp O."/>
            <person name="Lauersen K.J."/>
            <person name="Blifernez-Klassen O."/>
            <person name="Kalinowski J."/>
            <person name="Goesmann A."/>
            <person name="Mussgnug J.H."/>
            <person name="Kruse O."/>
        </authorList>
    </citation>
    <scope>NUCLEOTIDE SEQUENCE [LARGE SCALE GENOMIC DNA]</scope>
    <source>
        <strain evidence="2 3">SAG 48.87</strain>
    </source>
</reference>
<sequence>MGVQRRNRAPPALALALAAAAAFAALLVPVAAKASAPRGLAPQPIVRTVRLTDVAGCGSSEYLPGGLGATCVYQSDIGPEETVMLTFTVPAKGTPMDPPLGDFDLMLQLRTVAGSARMALVTPKHTPPPSYDSAGGTLYSTLFNSEEFIAVAAEYLLFNAGTYTVNITSNSNDVTFFSLNVAARMRADSPFQRSDPFNPPGA</sequence>
<gene>
    <name evidence="2" type="ORF">MNEG_9329</name>
</gene>
<evidence type="ECO:0000313" key="2">
    <source>
        <dbReference type="EMBL" id="KIY98631.1"/>
    </source>
</evidence>
<feature type="signal peptide" evidence="1">
    <location>
        <begin position="1"/>
        <end position="32"/>
    </location>
</feature>
<dbReference type="AlphaFoldDB" id="A0A0D2MCW4"/>
<organism evidence="2 3">
    <name type="scientific">Monoraphidium neglectum</name>
    <dbReference type="NCBI Taxonomy" id="145388"/>
    <lineage>
        <taxon>Eukaryota</taxon>
        <taxon>Viridiplantae</taxon>
        <taxon>Chlorophyta</taxon>
        <taxon>core chlorophytes</taxon>
        <taxon>Chlorophyceae</taxon>
        <taxon>CS clade</taxon>
        <taxon>Sphaeropleales</taxon>
        <taxon>Selenastraceae</taxon>
        <taxon>Monoraphidium</taxon>
    </lineage>
</organism>
<evidence type="ECO:0000256" key="1">
    <source>
        <dbReference type="SAM" id="SignalP"/>
    </source>
</evidence>
<keyword evidence="1" id="KW-0732">Signal</keyword>
<dbReference type="EMBL" id="KK102118">
    <property type="protein sequence ID" value="KIY98631.1"/>
    <property type="molecule type" value="Genomic_DNA"/>
</dbReference>
<proteinExistence type="predicted"/>
<name>A0A0D2MCW4_9CHLO</name>
<dbReference type="Proteomes" id="UP000054498">
    <property type="component" value="Unassembled WGS sequence"/>
</dbReference>
<dbReference type="KEGG" id="mng:MNEG_9329"/>
<dbReference type="RefSeq" id="XP_013897651.1">
    <property type="nucleotide sequence ID" value="XM_014042197.1"/>
</dbReference>
<evidence type="ECO:0000313" key="3">
    <source>
        <dbReference type="Proteomes" id="UP000054498"/>
    </source>
</evidence>
<keyword evidence="3" id="KW-1185">Reference proteome</keyword>